<evidence type="ECO:0000313" key="5">
    <source>
        <dbReference type="Proteomes" id="UP000663088"/>
    </source>
</evidence>
<proteinExistence type="inferred from homology"/>
<evidence type="ECO:0000313" key="4">
    <source>
        <dbReference type="EMBL" id="QSR86712.1"/>
    </source>
</evidence>
<evidence type="ECO:0000256" key="3">
    <source>
        <dbReference type="HAMAP-Rule" id="MF_00187"/>
    </source>
</evidence>
<keyword evidence="1 3" id="KW-0963">Cytoplasm</keyword>
<reference evidence="4 5" key="1">
    <citation type="submission" date="2020-12" db="EMBL/GenBank/DDBJ databases">
        <authorList>
            <person name="Awala S.I."/>
            <person name="Gwak J.-H."/>
            <person name="Kim S.-J."/>
            <person name="Rhee S.-K."/>
        </authorList>
    </citation>
    <scope>NUCLEOTIDE SEQUENCE [LARGE SCALE GENOMIC DNA]</scope>
    <source>
        <strain evidence="4 5">IT5</strain>
    </source>
</reference>
<dbReference type="SUPFAM" id="SSF53927">
    <property type="entry name" value="Cytidine deaminase-like"/>
    <property type="match status" value="1"/>
</dbReference>
<evidence type="ECO:0000256" key="1">
    <source>
        <dbReference type="ARBA" id="ARBA00022490"/>
    </source>
</evidence>
<feature type="binding site" evidence="3">
    <location>
        <begin position="265"/>
        <end position="270"/>
    </location>
    <ligand>
        <name>Mo-bis(molybdopterin guanine dinucleotide)</name>
        <dbReference type="ChEBI" id="CHEBI:60539"/>
    </ligand>
</feature>
<dbReference type="EMBL" id="CP065956">
    <property type="protein sequence ID" value="QSR86712.1"/>
    <property type="molecule type" value="Genomic_DNA"/>
</dbReference>
<feature type="active site" description="Cysteine persulfide intermediate" evidence="3">
    <location>
        <position position="122"/>
    </location>
</feature>
<keyword evidence="5" id="KW-1185">Reference proteome</keyword>
<keyword evidence="2 3" id="KW-0501">Molybdenum cofactor biosynthesis</keyword>
<dbReference type="Proteomes" id="UP000663088">
    <property type="component" value="Chromosome"/>
</dbReference>
<protein>
    <recommendedName>
        <fullName evidence="3">Sulfur carrier protein FdhD</fullName>
    </recommendedName>
</protein>
<dbReference type="HAMAP" id="MF_00187">
    <property type="entry name" value="FdhD"/>
    <property type="match status" value="1"/>
</dbReference>
<dbReference type="PANTHER" id="PTHR30592:SF1">
    <property type="entry name" value="SULFUR CARRIER PROTEIN FDHD"/>
    <property type="match status" value="1"/>
</dbReference>
<dbReference type="Pfam" id="PF02634">
    <property type="entry name" value="FdhD-NarQ"/>
    <property type="match status" value="1"/>
</dbReference>
<organism evidence="4 5">
    <name type="scientific">Candidatus Methylacidiphilum infernorum</name>
    <dbReference type="NCBI Taxonomy" id="511746"/>
    <lineage>
        <taxon>Bacteria</taxon>
        <taxon>Pseudomonadati</taxon>
        <taxon>Verrucomicrobiota</taxon>
        <taxon>Methylacidiphilae</taxon>
        <taxon>Methylacidiphilales</taxon>
        <taxon>Methylacidiphilaceae</taxon>
        <taxon>Methylacidiphilum (ex Ratnadevi et al. 2023)</taxon>
    </lineage>
</organism>
<comment type="function">
    <text evidence="3">Required for formate dehydrogenase (FDH) activity. Acts as a sulfur carrier protein that transfers sulfur from IscS to the molybdenum cofactor prior to its insertion into FDH.</text>
</comment>
<comment type="similarity">
    <text evidence="3">Belongs to the FdhD family.</text>
</comment>
<dbReference type="PIRSF" id="PIRSF015626">
    <property type="entry name" value="FdhD"/>
    <property type="match status" value="1"/>
</dbReference>
<gene>
    <name evidence="3 4" type="primary">fdhD</name>
    <name evidence="4" type="ORF">EM20IM_09625</name>
</gene>
<name>A0ABX7PUX9_9BACT</name>
<comment type="subcellular location">
    <subcellularLocation>
        <location evidence="3">Cytoplasm</location>
    </subcellularLocation>
</comment>
<accession>A0ABX7PUX9</accession>
<dbReference type="RefSeq" id="WP_206846715.1">
    <property type="nucleotide sequence ID" value="NZ_CP065956.1"/>
</dbReference>
<evidence type="ECO:0000256" key="2">
    <source>
        <dbReference type="ARBA" id="ARBA00023150"/>
    </source>
</evidence>
<dbReference type="Gene3D" id="3.10.20.10">
    <property type="match status" value="1"/>
</dbReference>
<dbReference type="Gene3D" id="3.40.140.10">
    <property type="entry name" value="Cytidine Deaminase, domain 2"/>
    <property type="match status" value="1"/>
</dbReference>
<sequence>MEHRAKSKVALPVWEFSGWDKKNQTDYVVAEEPLEIRLRAGNEEKILALTMRTPGADFDLTLGFLFCEGIISDLSTVRSISYCIRKELGEEQRYNSLLVILNQSQLPEIGMFERHFMTSSACGVCGRVAVDLWVAKKKENRSFPFNWKIPLDILYKLPEEFQAKQRLFKITGGLHAAAIFDLKGNLIEIKEDVGRHNAMDKIVGYALREGLLPLDQHIVMVSGRASYELLQKAYMAGLRFFCSVSAPSSLALLVAQKFSITLVGFLRQKRFNVYHGIERIA</sequence>
<dbReference type="InterPro" id="IPR016193">
    <property type="entry name" value="Cytidine_deaminase-like"/>
</dbReference>
<dbReference type="NCBIfam" id="TIGR00129">
    <property type="entry name" value="fdhD_narQ"/>
    <property type="match status" value="1"/>
</dbReference>
<dbReference type="InterPro" id="IPR003786">
    <property type="entry name" value="FdhD"/>
</dbReference>
<dbReference type="PANTHER" id="PTHR30592">
    <property type="entry name" value="FORMATE DEHYDROGENASE"/>
    <property type="match status" value="1"/>
</dbReference>